<evidence type="ECO:0000256" key="1">
    <source>
        <dbReference type="SAM" id="SignalP"/>
    </source>
</evidence>
<protein>
    <submittedName>
        <fullName evidence="2">Uncharacterized protein</fullName>
    </submittedName>
</protein>
<comment type="caution">
    <text evidence="2">The sequence shown here is derived from an EMBL/GenBank/DDBJ whole genome shotgun (WGS) entry which is preliminary data.</text>
</comment>
<keyword evidence="1" id="KW-0732">Signal</keyword>
<dbReference type="RefSeq" id="WP_132592956.1">
    <property type="nucleotide sequence ID" value="NZ_SMKO01000010.1"/>
</dbReference>
<dbReference type="Proteomes" id="UP000295258">
    <property type="component" value="Unassembled WGS sequence"/>
</dbReference>
<sequence>MRRIVGRVASMGTVVLAASAALAMSASSAQAAGYWSASAPKYATNVGNLTTKKVTVAKKTYTLQLRSGKWGANTYIWARVPKNSGANGNHLWLSVYNPSKGKWESSPQPLSIKNTTYSQGHRAKANWLYKACTKQPGLGGSAAKCTSTWRV</sequence>
<feature type="signal peptide" evidence="1">
    <location>
        <begin position="1"/>
        <end position="31"/>
    </location>
</feature>
<keyword evidence="3" id="KW-1185">Reference proteome</keyword>
<proteinExistence type="predicted"/>
<gene>
    <name evidence="2" type="ORF">E1292_06325</name>
</gene>
<name>A0A4R4VXV8_9ACTN</name>
<feature type="chain" id="PRO_5020893726" evidence="1">
    <location>
        <begin position="32"/>
        <end position="151"/>
    </location>
</feature>
<dbReference type="EMBL" id="SMKO01000010">
    <property type="protein sequence ID" value="TDD10989.1"/>
    <property type="molecule type" value="Genomic_DNA"/>
</dbReference>
<evidence type="ECO:0000313" key="2">
    <source>
        <dbReference type="EMBL" id="TDD10989.1"/>
    </source>
</evidence>
<accession>A0A4R4VXV8</accession>
<evidence type="ECO:0000313" key="3">
    <source>
        <dbReference type="Proteomes" id="UP000295258"/>
    </source>
</evidence>
<organism evidence="2 3">
    <name type="scientific">Nonomuraea deserti</name>
    <dbReference type="NCBI Taxonomy" id="1848322"/>
    <lineage>
        <taxon>Bacteria</taxon>
        <taxon>Bacillati</taxon>
        <taxon>Actinomycetota</taxon>
        <taxon>Actinomycetes</taxon>
        <taxon>Streptosporangiales</taxon>
        <taxon>Streptosporangiaceae</taxon>
        <taxon>Nonomuraea</taxon>
    </lineage>
</organism>
<dbReference type="AlphaFoldDB" id="A0A4R4VXV8"/>
<reference evidence="2 3" key="1">
    <citation type="submission" date="2019-03" db="EMBL/GenBank/DDBJ databases">
        <title>Draft genome sequences of novel Actinobacteria.</title>
        <authorList>
            <person name="Sahin N."/>
            <person name="Ay H."/>
            <person name="Saygin H."/>
        </authorList>
    </citation>
    <scope>NUCLEOTIDE SEQUENCE [LARGE SCALE GENOMIC DNA]</scope>
    <source>
        <strain evidence="2 3">KC310</strain>
    </source>
</reference>